<feature type="transmembrane region" description="Helical" evidence="7">
    <location>
        <begin position="259"/>
        <end position="280"/>
    </location>
</feature>
<feature type="domain" description="ABC transmembrane type-1" evidence="8">
    <location>
        <begin position="92"/>
        <end position="280"/>
    </location>
</feature>
<evidence type="ECO:0000313" key="9">
    <source>
        <dbReference type="EMBL" id="ROP44796.1"/>
    </source>
</evidence>
<organism evidence="9 10">
    <name type="scientific">Pseudokineococcus lusitanus</name>
    <dbReference type="NCBI Taxonomy" id="763993"/>
    <lineage>
        <taxon>Bacteria</taxon>
        <taxon>Bacillati</taxon>
        <taxon>Actinomycetota</taxon>
        <taxon>Actinomycetes</taxon>
        <taxon>Kineosporiales</taxon>
        <taxon>Kineosporiaceae</taxon>
        <taxon>Pseudokineococcus</taxon>
    </lineage>
</organism>
<evidence type="ECO:0000313" key="10">
    <source>
        <dbReference type="Proteomes" id="UP000276232"/>
    </source>
</evidence>
<dbReference type="Proteomes" id="UP000276232">
    <property type="component" value="Unassembled WGS sequence"/>
</dbReference>
<name>A0A3N1HQT5_9ACTN</name>
<feature type="transmembrane region" description="Helical" evidence="7">
    <location>
        <begin position="29"/>
        <end position="50"/>
    </location>
</feature>
<evidence type="ECO:0000256" key="1">
    <source>
        <dbReference type="ARBA" id="ARBA00004651"/>
    </source>
</evidence>
<feature type="transmembrane region" description="Helical" evidence="7">
    <location>
        <begin position="127"/>
        <end position="150"/>
    </location>
</feature>
<keyword evidence="3" id="KW-1003">Cell membrane</keyword>
<comment type="similarity">
    <text evidence="7">Belongs to the binding-protein-dependent transport system permease family.</text>
</comment>
<evidence type="ECO:0000256" key="4">
    <source>
        <dbReference type="ARBA" id="ARBA00022692"/>
    </source>
</evidence>
<evidence type="ECO:0000256" key="6">
    <source>
        <dbReference type="ARBA" id="ARBA00023136"/>
    </source>
</evidence>
<comment type="subcellular location">
    <subcellularLocation>
        <location evidence="1 7">Cell membrane</location>
        <topology evidence="1 7">Multi-pass membrane protein</topology>
    </subcellularLocation>
</comment>
<dbReference type="PANTHER" id="PTHR43744:SF12">
    <property type="entry name" value="ABC TRANSPORTER PERMEASE PROTEIN MG189-RELATED"/>
    <property type="match status" value="1"/>
</dbReference>
<dbReference type="SUPFAM" id="SSF161098">
    <property type="entry name" value="MetI-like"/>
    <property type="match status" value="1"/>
</dbReference>
<dbReference type="GO" id="GO:0005886">
    <property type="term" value="C:plasma membrane"/>
    <property type="evidence" value="ECO:0007669"/>
    <property type="project" value="UniProtKB-SubCell"/>
</dbReference>
<comment type="caution">
    <text evidence="9">The sequence shown here is derived from an EMBL/GenBank/DDBJ whole genome shotgun (WGS) entry which is preliminary data.</text>
</comment>
<dbReference type="RefSeq" id="WP_123379028.1">
    <property type="nucleotide sequence ID" value="NZ_RJKN01000002.1"/>
</dbReference>
<sequence length="295" mass="31240">MTSTPDVRVAAALPAATAPRRRRRAEDSAGPLTYVVLTVTALLFLFPFYYSLVAASHSPSDLYDGTPPLLPGPQIFENMRLALEQADLVAALGRSLVVSLAVTATTVFFCTLAGFAFAKSRFRGRNALFGITVATLTIPPTLSIIPLYVVMTRLGLVNNLMSVILPGAVTAFGVFFMRQFISQALPDELVEAARVDGASMHRTVFAIVFPLARPGMAVLGILSFMAAWNDFLWPFIVVRQSPTIQVAVAGIGAGYTPDISVILAGTVLATVPLLVVTAIFGRQIVGGITAGAVKG</sequence>
<dbReference type="AlphaFoldDB" id="A0A3N1HQT5"/>
<dbReference type="CDD" id="cd06261">
    <property type="entry name" value="TM_PBP2"/>
    <property type="match status" value="1"/>
</dbReference>
<gene>
    <name evidence="9" type="ORF">EDC03_0926</name>
</gene>
<protein>
    <submittedName>
        <fullName evidence="9">Cellobiose ABC transporter membrane protein</fullName>
    </submittedName>
</protein>
<dbReference type="Gene3D" id="1.10.3720.10">
    <property type="entry name" value="MetI-like"/>
    <property type="match status" value="1"/>
</dbReference>
<dbReference type="GO" id="GO:0055085">
    <property type="term" value="P:transmembrane transport"/>
    <property type="evidence" value="ECO:0007669"/>
    <property type="project" value="InterPro"/>
</dbReference>
<evidence type="ECO:0000256" key="3">
    <source>
        <dbReference type="ARBA" id="ARBA00022475"/>
    </source>
</evidence>
<evidence type="ECO:0000259" key="8">
    <source>
        <dbReference type="PROSITE" id="PS50928"/>
    </source>
</evidence>
<dbReference type="InterPro" id="IPR035906">
    <property type="entry name" value="MetI-like_sf"/>
</dbReference>
<accession>A0A3N1HQT5</accession>
<reference evidence="9 10" key="1">
    <citation type="journal article" date="2015" name="Stand. Genomic Sci.">
        <title>Genomic Encyclopedia of Bacterial and Archaeal Type Strains, Phase III: the genomes of soil and plant-associated and newly described type strains.</title>
        <authorList>
            <person name="Whitman W.B."/>
            <person name="Woyke T."/>
            <person name="Klenk H.P."/>
            <person name="Zhou Y."/>
            <person name="Lilburn T.G."/>
            <person name="Beck B.J."/>
            <person name="De Vos P."/>
            <person name="Vandamme P."/>
            <person name="Eisen J.A."/>
            <person name="Garrity G."/>
            <person name="Hugenholtz P."/>
            <person name="Kyrpides N.C."/>
        </authorList>
    </citation>
    <scope>NUCLEOTIDE SEQUENCE [LARGE SCALE GENOMIC DNA]</scope>
    <source>
        <strain evidence="9 10">CECT 7306</strain>
    </source>
</reference>
<keyword evidence="5 7" id="KW-1133">Transmembrane helix</keyword>
<dbReference type="EMBL" id="RJKN01000002">
    <property type="protein sequence ID" value="ROP44796.1"/>
    <property type="molecule type" value="Genomic_DNA"/>
</dbReference>
<dbReference type="InParanoid" id="A0A3N1HQT5"/>
<evidence type="ECO:0000256" key="7">
    <source>
        <dbReference type="RuleBase" id="RU363032"/>
    </source>
</evidence>
<evidence type="ECO:0000256" key="2">
    <source>
        <dbReference type="ARBA" id="ARBA00022448"/>
    </source>
</evidence>
<dbReference type="InterPro" id="IPR000515">
    <property type="entry name" value="MetI-like"/>
</dbReference>
<dbReference type="OrthoDB" id="2063054at2"/>
<evidence type="ECO:0000256" key="5">
    <source>
        <dbReference type="ARBA" id="ARBA00022989"/>
    </source>
</evidence>
<dbReference type="PANTHER" id="PTHR43744">
    <property type="entry name" value="ABC TRANSPORTER PERMEASE PROTEIN MG189-RELATED-RELATED"/>
    <property type="match status" value="1"/>
</dbReference>
<feature type="transmembrane region" description="Helical" evidence="7">
    <location>
        <begin position="96"/>
        <end position="118"/>
    </location>
</feature>
<keyword evidence="6 7" id="KW-0472">Membrane</keyword>
<feature type="transmembrane region" description="Helical" evidence="7">
    <location>
        <begin position="156"/>
        <end position="176"/>
    </location>
</feature>
<dbReference type="PROSITE" id="PS50928">
    <property type="entry name" value="ABC_TM1"/>
    <property type="match status" value="1"/>
</dbReference>
<feature type="transmembrane region" description="Helical" evidence="7">
    <location>
        <begin position="204"/>
        <end position="228"/>
    </location>
</feature>
<keyword evidence="10" id="KW-1185">Reference proteome</keyword>
<keyword evidence="2 7" id="KW-0813">Transport</keyword>
<dbReference type="Pfam" id="PF00528">
    <property type="entry name" value="BPD_transp_1"/>
    <property type="match status" value="1"/>
</dbReference>
<proteinExistence type="inferred from homology"/>
<keyword evidence="4 7" id="KW-0812">Transmembrane</keyword>